<dbReference type="GO" id="GO:0010038">
    <property type="term" value="P:response to metal ion"/>
    <property type="evidence" value="ECO:0007669"/>
    <property type="project" value="InterPro"/>
</dbReference>
<evidence type="ECO:0000313" key="3">
    <source>
        <dbReference type="Proteomes" id="UP000235731"/>
    </source>
</evidence>
<evidence type="ECO:0000256" key="1">
    <source>
        <dbReference type="ARBA" id="ARBA00010169"/>
    </source>
</evidence>
<organism evidence="2 3">
    <name type="scientific">Caldimicrobium thiodismutans</name>
    <dbReference type="NCBI Taxonomy" id="1653476"/>
    <lineage>
        <taxon>Bacteria</taxon>
        <taxon>Pseudomonadati</taxon>
        <taxon>Thermodesulfobacteriota</taxon>
        <taxon>Thermodesulfobacteria</taxon>
        <taxon>Thermodesulfobacteriales</taxon>
        <taxon>Thermodesulfobacteriaceae</taxon>
        <taxon>Caldimicrobium</taxon>
    </lineage>
</organism>
<name>A0A2N7PKW9_9BACT</name>
<dbReference type="Pfam" id="PF03091">
    <property type="entry name" value="CutA1"/>
    <property type="match status" value="1"/>
</dbReference>
<comment type="similarity">
    <text evidence="1">Belongs to the CutA family.</text>
</comment>
<dbReference type="Gene3D" id="3.30.70.120">
    <property type="match status" value="1"/>
</dbReference>
<dbReference type="PANTHER" id="PTHR23419:SF8">
    <property type="entry name" value="FI09726P"/>
    <property type="match status" value="1"/>
</dbReference>
<dbReference type="PANTHER" id="PTHR23419">
    <property type="entry name" value="DIVALENT CATION TOLERANCE CUTA-RELATED"/>
    <property type="match status" value="1"/>
</dbReference>
<dbReference type="SUPFAM" id="SSF54913">
    <property type="entry name" value="GlnB-like"/>
    <property type="match status" value="1"/>
</dbReference>
<sequence>MEKIVFLYVTTSSPDEAEKMAKILLERRLCACVNIYSGVKSLYWWEGKIDSSSEAIMIVKTRESLIPQVEKTIKEHHSYTCPCIAKIPVEIIFKPFEEWLLKETHS</sequence>
<reference evidence="2 3" key="1">
    <citation type="submission" date="2018-01" db="EMBL/GenBank/DDBJ databases">
        <title>Metagenomic assembled genomes from two thermal pools in the Uzon Caldera, Kamchatka, Russia.</title>
        <authorList>
            <person name="Wilkins L."/>
            <person name="Ettinger C."/>
        </authorList>
    </citation>
    <scope>NUCLEOTIDE SEQUENCE [LARGE SCALE GENOMIC DNA]</scope>
    <source>
        <strain evidence="2">ZAV-15</strain>
    </source>
</reference>
<dbReference type="InterPro" id="IPR004323">
    <property type="entry name" value="Ion_tolerance_CutA"/>
</dbReference>
<dbReference type="Proteomes" id="UP000235731">
    <property type="component" value="Unassembled WGS sequence"/>
</dbReference>
<protein>
    <submittedName>
        <fullName evidence="2">Divalent-cation tolerance protein CutA</fullName>
    </submittedName>
</protein>
<proteinExistence type="inferred from homology"/>
<comment type="caution">
    <text evidence="2">The sequence shown here is derived from an EMBL/GenBank/DDBJ whole genome shotgun (WGS) entry which is preliminary data.</text>
</comment>
<dbReference type="InterPro" id="IPR015867">
    <property type="entry name" value="N-reg_PII/ATP_PRibTrfase_C"/>
</dbReference>
<gene>
    <name evidence="2" type="ORF">C0197_01275</name>
</gene>
<evidence type="ECO:0000313" key="2">
    <source>
        <dbReference type="EMBL" id="PMP64155.1"/>
    </source>
</evidence>
<dbReference type="AlphaFoldDB" id="A0A2N7PKW9"/>
<dbReference type="InterPro" id="IPR011322">
    <property type="entry name" value="N-reg_PII-like_a/b"/>
</dbReference>
<dbReference type="GO" id="GO:0005507">
    <property type="term" value="F:copper ion binding"/>
    <property type="evidence" value="ECO:0007669"/>
    <property type="project" value="TreeGrafter"/>
</dbReference>
<dbReference type="EMBL" id="PNIE01000019">
    <property type="protein sequence ID" value="PMP64155.1"/>
    <property type="molecule type" value="Genomic_DNA"/>
</dbReference>
<accession>A0A2N7PKW9</accession>